<dbReference type="EMBL" id="JADWDJ010000012">
    <property type="protein sequence ID" value="KAG5272618.1"/>
    <property type="molecule type" value="Genomic_DNA"/>
</dbReference>
<protein>
    <submittedName>
        <fullName evidence="1">Uncharacterized protein</fullName>
    </submittedName>
</protein>
<gene>
    <name evidence="1" type="ORF">AALO_G00167500</name>
</gene>
<reference evidence="1" key="1">
    <citation type="submission" date="2020-10" db="EMBL/GenBank/DDBJ databases">
        <title>Chromosome-scale genome assembly of the Allis shad, Alosa alosa.</title>
        <authorList>
            <person name="Margot Z."/>
            <person name="Christophe K."/>
            <person name="Cabau C."/>
            <person name="Louis A."/>
            <person name="Berthelot C."/>
            <person name="Parey E."/>
            <person name="Roest Crollius H."/>
            <person name="Montfort J."/>
            <person name="Robinson-Rechavi M."/>
            <person name="Bucao C."/>
            <person name="Bouchez O."/>
            <person name="Gislard M."/>
            <person name="Lluch J."/>
            <person name="Milhes M."/>
            <person name="Lampietro C."/>
            <person name="Lopez Roques C."/>
            <person name="Donnadieu C."/>
            <person name="Braasch I."/>
            <person name="Desvignes T."/>
            <person name="Postlethwait J."/>
            <person name="Bobe J."/>
            <person name="Guiguen Y."/>
        </authorList>
    </citation>
    <scope>NUCLEOTIDE SEQUENCE</scope>
    <source>
        <strain evidence="1">M-15738</strain>
        <tissue evidence="1">Blood</tissue>
    </source>
</reference>
<comment type="caution">
    <text evidence="1">The sequence shown here is derived from an EMBL/GenBank/DDBJ whole genome shotgun (WGS) entry which is preliminary data.</text>
</comment>
<dbReference type="Proteomes" id="UP000823561">
    <property type="component" value="Chromosome 12"/>
</dbReference>
<dbReference type="AlphaFoldDB" id="A0AAV6GBV6"/>
<accession>A0AAV6GBV6</accession>
<organism evidence="1 2">
    <name type="scientific">Alosa alosa</name>
    <name type="common">allis shad</name>
    <dbReference type="NCBI Taxonomy" id="278164"/>
    <lineage>
        <taxon>Eukaryota</taxon>
        <taxon>Metazoa</taxon>
        <taxon>Chordata</taxon>
        <taxon>Craniata</taxon>
        <taxon>Vertebrata</taxon>
        <taxon>Euteleostomi</taxon>
        <taxon>Actinopterygii</taxon>
        <taxon>Neopterygii</taxon>
        <taxon>Teleostei</taxon>
        <taxon>Clupei</taxon>
        <taxon>Clupeiformes</taxon>
        <taxon>Clupeoidei</taxon>
        <taxon>Clupeidae</taxon>
        <taxon>Alosa</taxon>
    </lineage>
</organism>
<evidence type="ECO:0000313" key="1">
    <source>
        <dbReference type="EMBL" id="KAG5272618.1"/>
    </source>
</evidence>
<proteinExistence type="predicted"/>
<name>A0AAV6GBV6_9TELE</name>
<sequence>MQIQRLRITDKNNLPFDTQIQPQKGSSGSLNGCGLCLVLALSAVSFCIQTIRSTLLTLALTYHRC</sequence>
<keyword evidence="2" id="KW-1185">Reference proteome</keyword>
<evidence type="ECO:0000313" key="2">
    <source>
        <dbReference type="Proteomes" id="UP000823561"/>
    </source>
</evidence>